<sequence length="106" mass="11095">QQQPQEYLQQQPATTGAPQIRLPAVDGREQLTDWDFGFSSGHDINDGGVEGRAGQRGGFRVVNADPITSDDDDDGPGGTGSGDESWKRDAYASMNLAGTLGGGDGK</sequence>
<proteinExistence type="predicted"/>
<feature type="compositionally biased region" description="Low complexity" evidence="1">
    <location>
        <begin position="1"/>
        <end position="11"/>
    </location>
</feature>
<evidence type="ECO:0000313" key="3">
    <source>
        <dbReference type="Proteomes" id="UP001303222"/>
    </source>
</evidence>
<feature type="region of interest" description="Disordered" evidence="1">
    <location>
        <begin position="1"/>
        <end position="22"/>
    </location>
</feature>
<keyword evidence="3" id="KW-1185">Reference proteome</keyword>
<feature type="compositionally biased region" description="Gly residues" evidence="1">
    <location>
        <begin position="48"/>
        <end position="57"/>
    </location>
</feature>
<dbReference type="EMBL" id="MU859283">
    <property type="protein sequence ID" value="KAK3948141.1"/>
    <property type="molecule type" value="Genomic_DNA"/>
</dbReference>
<organism evidence="2 3">
    <name type="scientific">Pseudoneurospora amorphoporcata</name>
    <dbReference type="NCBI Taxonomy" id="241081"/>
    <lineage>
        <taxon>Eukaryota</taxon>
        <taxon>Fungi</taxon>
        <taxon>Dikarya</taxon>
        <taxon>Ascomycota</taxon>
        <taxon>Pezizomycotina</taxon>
        <taxon>Sordariomycetes</taxon>
        <taxon>Sordariomycetidae</taxon>
        <taxon>Sordariales</taxon>
        <taxon>Sordariaceae</taxon>
        <taxon>Pseudoneurospora</taxon>
    </lineage>
</organism>
<dbReference type="Proteomes" id="UP001303222">
    <property type="component" value="Unassembled WGS sequence"/>
</dbReference>
<protein>
    <submittedName>
        <fullName evidence="2">Uncharacterized protein</fullName>
    </submittedName>
</protein>
<comment type="caution">
    <text evidence="2">The sequence shown here is derived from an EMBL/GenBank/DDBJ whole genome shotgun (WGS) entry which is preliminary data.</text>
</comment>
<reference evidence="2" key="1">
    <citation type="journal article" date="2023" name="Mol. Phylogenet. Evol.">
        <title>Genome-scale phylogeny and comparative genomics of the fungal order Sordariales.</title>
        <authorList>
            <person name="Hensen N."/>
            <person name="Bonometti L."/>
            <person name="Westerberg I."/>
            <person name="Brannstrom I.O."/>
            <person name="Guillou S."/>
            <person name="Cros-Aarteil S."/>
            <person name="Calhoun S."/>
            <person name="Haridas S."/>
            <person name="Kuo A."/>
            <person name="Mondo S."/>
            <person name="Pangilinan J."/>
            <person name="Riley R."/>
            <person name="LaButti K."/>
            <person name="Andreopoulos B."/>
            <person name="Lipzen A."/>
            <person name="Chen C."/>
            <person name="Yan M."/>
            <person name="Daum C."/>
            <person name="Ng V."/>
            <person name="Clum A."/>
            <person name="Steindorff A."/>
            <person name="Ohm R.A."/>
            <person name="Martin F."/>
            <person name="Silar P."/>
            <person name="Natvig D.O."/>
            <person name="Lalanne C."/>
            <person name="Gautier V."/>
            <person name="Ament-Velasquez S.L."/>
            <person name="Kruys A."/>
            <person name="Hutchinson M.I."/>
            <person name="Powell A.J."/>
            <person name="Barry K."/>
            <person name="Miller A.N."/>
            <person name="Grigoriev I.V."/>
            <person name="Debuchy R."/>
            <person name="Gladieux P."/>
            <person name="Hiltunen Thoren M."/>
            <person name="Johannesson H."/>
        </authorList>
    </citation>
    <scope>NUCLEOTIDE SEQUENCE</scope>
    <source>
        <strain evidence="2">CBS 626.80</strain>
    </source>
</reference>
<name>A0AAN6SCQ0_9PEZI</name>
<feature type="region of interest" description="Disordered" evidence="1">
    <location>
        <begin position="40"/>
        <end position="90"/>
    </location>
</feature>
<evidence type="ECO:0000256" key="1">
    <source>
        <dbReference type="SAM" id="MobiDB-lite"/>
    </source>
</evidence>
<accession>A0AAN6SCQ0</accession>
<gene>
    <name evidence="2" type="ORF">QBC32DRAFT_318133</name>
</gene>
<dbReference type="AlphaFoldDB" id="A0AAN6SCQ0"/>
<feature type="non-terminal residue" evidence="2">
    <location>
        <position position="1"/>
    </location>
</feature>
<evidence type="ECO:0000313" key="2">
    <source>
        <dbReference type="EMBL" id="KAK3948141.1"/>
    </source>
</evidence>
<reference evidence="2" key="2">
    <citation type="submission" date="2023-06" db="EMBL/GenBank/DDBJ databases">
        <authorList>
            <consortium name="Lawrence Berkeley National Laboratory"/>
            <person name="Mondo S.J."/>
            <person name="Hensen N."/>
            <person name="Bonometti L."/>
            <person name="Westerberg I."/>
            <person name="Brannstrom I.O."/>
            <person name="Guillou S."/>
            <person name="Cros-Aarteil S."/>
            <person name="Calhoun S."/>
            <person name="Haridas S."/>
            <person name="Kuo A."/>
            <person name="Pangilinan J."/>
            <person name="Riley R."/>
            <person name="Labutti K."/>
            <person name="Andreopoulos B."/>
            <person name="Lipzen A."/>
            <person name="Chen C."/>
            <person name="Yanf M."/>
            <person name="Daum C."/>
            <person name="Ng V."/>
            <person name="Clum A."/>
            <person name="Steindorff A."/>
            <person name="Ohm R."/>
            <person name="Martin F."/>
            <person name="Silar P."/>
            <person name="Natvig D."/>
            <person name="Lalanne C."/>
            <person name="Gautier V."/>
            <person name="Ament-Velasquez S.L."/>
            <person name="Kruys A."/>
            <person name="Hutchinson M.I."/>
            <person name="Powell A.J."/>
            <person name="Barry K."/>
            <person name="Miller A.N."/>
            <person name="Grigoriev I.V."/>
            <person name="Debuchy R."/>
            <person name="Gladieux P."/>
            <person name="Thoren M.H."/>
            <person name="Johannesson H."/>
        </authorList>
    </citation>
    <scope>NUCLEOTIDE SEQUENCE</scope>
    <source>
        <strain evidence="2">CBS 626.80</strain>
    </source>
</reference>